<dbReference type="Proteomes" id="UP000000564">
    <property type="component" value="Chromosome"/>
</dbReference>
<organism evidence="2 3">
    <name type="scientific">Streptococcus pyogenes serotype M3 (strain ATCC BAA-595 / MGAS315)</name>
    <dbReference type="NCBI Taxonomy" id="198466"/>
    <lineage>
        <taxon>Bacteria</taxon>
        <taxon>Bacillati</taxon>
        <taxon>Bacillota</taxon>
        <taxon>Bacilli</taxon>
        <taxon>Lactobacillales</taxon>
        <taxon>Streptococcaceae</taxon>
        <taxon>Streptococcus</taxon>
    </lineage>
</organism>
<protein>
    <recommendedName>
        <fullName evidence="1">Phage head morphogenesis domain-containing protein</fullName>
    </recommendedName>
</protein>
<accession>A0A0H2UWS6</accession>
<dbReference type="EMBL" id="AE014074">
    <property type="protein sequence ID" value="AAM79932.1"/>
    <property type="molecule type" value="Genomic_DNA"/>
</dbReference>
<dbReference type="InterPro" id="IPR006528">
    <property type="entry name" value="Phage_head_morphogenesis_dom"/>
</dbReference>
<dbReference type="RefSeq" id="WP_009880264.1">
    <property type="nucleotide sequence ID" value="NC_004070.1"/>
</dbReference>
<name>A0A0H2UWS6_STRP3</name>
<dbReference type="NCBIfam" id="TIGR01641">
    <property type="entry name" value="phageSPP1_gp7"/>
    <property type="match status" value="1"/>
</dbReference>
<evidence type="ECO:0000313" key="3">
    <source>
        <dbReference type="Proteomes" id="UP000000564"/>
    </source>
</evidence>
<evidence type="ECO:0000259" key="1">
    <source>
        <dbReference type="Pfam" id="PF04233"/>
    </source>
</evidence>
<dbReference type="HOGENOM" id="CLU_017434_0_1_9"/>
<evidence type="ECO:0000313" key="2">
    <source>
        <dbReference type="EMBL" id="AAM79932.1"/>
    </source>
</evidence>
<gene>
    <name evidence="2" type="ordered locus">SpyM3_1325</name>
</gene>
<sequence>MDKTPQQYWNERQKQLWANLETSERALQTKLSKYYADEAKSLEKEIGAYFSKYGKDNVIEYRNLLQQLSKADKDLLYRDCERFAKKYPQHADFMPVRTSIYKLDRLQGLELSIKMQQLEIGAIEEAELTKHLTTAFKKGYQETAKTIGFQADKVSAELFVNNDWTGKGDFSSSIWSNKDKLVDYLTNDFKTAIIRGDSFDKVVKQMSERFTVRSQSDITRLIMTEGTYVNNQAMMAPFEDSDDFEEYEFVSVLDSSTSSICRGLDGHKFKLKDRQVGVNFPPMHANCRSTFAMVIPDDYLER</sequence>
<dbReference type="Pfam" id="PF04233">
    <property type="entry name" value="Phage_Mu_F"/>
    <property type="match status" value="1"/>
</dbReference>
<dbReference type="AlphaFoldDB" id="A0A0H2UWS6"/>
<dbReference type="KEGG" id="spg:SpyM3_1325"/>
<feature type="domain" description="Phage head morphogenesis" evidence="1">
    <location>
        <begin position="187"/>
        <end position="291"/>
    </location>
</feature>
<proteinExistence type="predicted"/>
<reference evidence="2 3" key="1">
    <citation type="journal article" date="2002" name="Proc. Natl. Acad. Sci. U.S.A.">
        <title>Genome sequence of a serotype M3 strain of group A Streptococcus: phage-encoded toxins, the high-virulence phenotype, and clone emergence.</title>
        <authorList>
            <person name="Beres S.B."/>
            <person name="Sylva G.L."/>
            <person name="Barbian K.D."/>
            <person name="Lei B."/>
            <person name="Hoff J.S."/>
            <person name="Mammarella N.D."/>
            <person name="Liu M.Y."/>
            <person name="Smoot J.C."/>
            <person name="Porcella S.F."/>
            <person name="Parkins L.D."/>
            <person name="Campbell D.S."/>
            <person name="Smith T.M."/>
            <person name="McCormick J.K."/>
            <person name="Leung D.Y."/>
            <person name="Schlievert P.M."/>
            <person name="Musser J.M."/>
        </authorList>
    </citation>
    <scope>NUCLEOTIDE SEQUENCE [LARGE SCALE GENOMIC DNA]</scope>
    <source>
        <strain evidence="3">ATCC BAA-595 / MGAS315</strain>
    </source>
</reference>